<dbReference type="EC" id="3.5.4.9" evidence="11"/>
<evidence type="ECO:0000313" key="15">
    <source>
        <dbReference type="Proteomes" id="UP001597283"/>
    </source>
</evidence>
<keyword evidence="15" id="KW-1185">Reference proteome</keyword>
<dbReference type="HAMAP" id="MF_01576">
    <property type="entry name" value="THF_DHG_CYH"/>
    <property type="match status" value="1"/>
</dbReference>
<evidence type="ECO:0000256" key="2">
    <source>
        <dbReference type="ARBA" id="ARBA00022563"/>
    </source>
</evidence>
<feature type="binding site" evidence="11">
    <location>
        <begin position="166"/>
        <end position="168"/>
    </location>
    <ligand>
        <name>NADP(+)</name>
        <dbReference type="ChEBI" id="CHEBI:58349"/>
    </ligand>
</feature>
<dbReference type="CDD" id="cd01080">
    <property type="entry name" value="NAD_bind_m-THF_DH_Cyclohyd"/>
    <property type="match status" value="1"/>
</dbReference>
<dbReference type="PROSITE" id="PS00767">
    <property type="entry name" value="THF_DHG_CYH_2"/>
    <property type="match status" value="1"/>
</dbReference>
<evidence type="ECO:0000313" key="14">
    <source>
        <dbReference type="EMBL" id="MFD1787647.1"/>
    </source>
</evidence>
<dbReference type="InterPro" id="IPR046346">
    <property type="entry name" value="Aminoacid_DH-like_N_sf"/>
</dbReference>
<dbReference type="EMBL" id="JBHUFC010000003">
    <property type="protein sequence ID" value="MFD1787647.1"/>
    <property type="molecule type" value="Genomic_DNA"/>
</dbReference>
<comment type="function">
    <text evidence="11">Catalyzes the oxidation of 5,10-methylenetetrahydrofolate to 5,10-methenyltetrahydrofolate and then the hydrolysis of 5,10-methenyltetrahydrofolate to 10-formyltetrahydrofolate.</text>
</comment>
<dbReference type="SUPFAM" id="SSF53223">
    <property type="entry name" value="Aminoacid dehydrogenase-like, N-terminal domain"/>
    <property type="match status" value="1"/>
</dbReference>
<dbReference type="NCBIfam" id="NF010783">
    <property type="entry name" value="PRK14186.1"/>
    <property type="match status" value="1"/>
</dbReference>
<dbReference type="InterPro" id="IPR020631">
    <property type="entry name" value="THF_DH/CycHdrlase_NAD-bd_dom"/>
</dbReference>
<evidence type="ECO:0000256" key="10">
    <source>
        <dbReference type="ARBA" id="ARBA00023268"/>
    </source>
</evidence>
<protein>
    <recommendedName>
        <fullName evidence="11">Bifunctional protein FolD</fullName>
    </recommendedName>
    <domain>
        <recommendedName>
            <fullName evidence="11">Methylenetetrahydrofolate dehydrogenase</fullName>
            <ecNumber evidence="11">1.5.1.5</ecNumber>
        </recommendedName>
    </domain>
    <domain>
        <recommendedName>
            <fullName evidence="11">Methenyltetrahydrofolate cyclohydrolase</fullName>
            <ecNumber evidence="11">3.5.4.9</ecNumber>
        </recommendedName>
    </domain>
</protein>
<reference evidence="15" key="1">
    <citation type="journal article" date="2019" name="Int. J. Syst. Evol. Microbiol.">
        <title>The Global Catalogue of Microorganisms (GCM) 10K type strain sequencing project: providing services to taxonomists for standard genome sequencing and annotation.</title>
        <authorList>
            <consortium name="The Broad Institute Genomics Platform"/>
            <consortium name="The Broad Institute Genome Sequencing Center for Infectious Disease"/>
            <person name="Wu L."/>
            <person name="Ma J."/>
        </authorList>
    </citation>
    <scope>NUCLEOTIDE SEQUENCE [LARGE SCALE GENOMIC DNA]</scope>
    <source>
        <strain evidence="15">Q85</strain>
    </source>
</reference>
<keyword evidence="9 11" id="KW-0486">Methionine biosynthesis</keyword>
<dbReference type="PANTHER" id="PTHR48099">
    <property type="entry name" value="C-1-TETRAHYDROFOLATE SYNTHASE, CYTOPLASMIC-RELATED"/>
    <property type="match status" value="1"/>
</dbReference>
<dbReference type="NCBIfam" id="NF008058">
    <property type="entry name" value="PRK10792.1"/>
    <property type="match status" value="1"/>
</dbReference>
<comment type="similarity">
    <text evidence="11">Belongs to the tetrahydrofolate dehydrogenase/cyclohydrolase family.</text>
</comment>
<evidence type="ECO:0000256" key="3">
    <source>
        <dbReference type="ARBA" id="ARBA00022605"/>
    </source>
</evidence>
<proteinExistence type="inferred from homology"/>
<evidence type="ECO:0000256" key="7">
    <source>
        <dbReference type="ARBA" id="ARBA00023002"/>
    </source>
</evidence>
<evidence type="ECO:0000256" key="6">
    <source>
        <dbReference type="ARBA" id="ARBA00022857"/>
    </source>
</evidence>
<feature type="domain" description="Tetrahydrofolate dehydrogenase/cyclohydrolase NAD(P)-binding" evidence="13">
    <location>
        <begin position="140"/>
        <end position="280"/>
    </location>
</feature>
<keyword evidence="10 11" id="KW-0511">Multifunctional enzyme</keyword>
<dbReference type="Gene3D" id="3.40.50.10860">
    <property type="entry name" value="Leucine Dehydrogenase, chain A, domain 1"/>
    <property type="match status" value="1"/>
</dbReference>
<evidence type="ECO:0000256" key="1">
    <source>
        <dbReference type="ARBA" id="ARBA00004777"/>
    </source>
</evidence>
<evidence type="ECO:0000256" key="11">
    <source>
        <dbReference type="HAMAP-Rule" id="MF_01576"/>
    </source>
</evidence>
<dbReference type="InterPro" id="IPR000672">
    <property type="entry name" value="THF_DH/CycHdrlase"/>
</dbReference>
<dbReference type="PROSITE" id="PS00766">
    <property type="entry name" value="THF_DHG_CYH_1"/>
    <property type="match status" value="1"/>
</dbReference>
<keyword evidence="3 11" id="KW-0028">Amino-acid biosynthesis</keyword>
<dbReference type="GO" id="GO:0004488">
    <property type="term" value="F:methylenetetrahydrofolate dehydrogenase (NADP+) activity"/>
    <property type="evidence" value="ECO:0007669"/>
    <property type="project" value="UniProtKB-EC"/>
</dbReference>
<accession>A0ABW4NBX4</accession>
<evidence type="ECO:0000256" key="8">
    <source>
        <dbReference type="ARBA" id="ARBA00023102"/>
    </source>
</evidence>
<dbReference type="PRINTS" id="PR00085">
    <property type="entry name" value="THFDHDRGNASE"/>
</dbReference>
<comment type="pathway">
    <text evidence="1 11">One-carbon metabolism; tetrahydrofolate interconversion.</text>
</comment>
<dbReference type="PANTHER" id="PTHR48099:SF5">
    <property type="entry name" value="C-1-TETRAHYDROFOLATE SYNTHASE, CYTOPLASMIC"/>
    <property type="match status" value="1"/>
</dbReference>
<dbReference type="Pfam" id="PF00763">
    <property type="entry name" value="THF_DHG_CYH"/>
    <property type="match status" value="1"/>
</dbReference>
<evidence type="ECO:0000256" key="5">
    <source>
        <dbReference type="ARBA" id="ARBA00022801"/>
    </source>
</evidence>
<sequence>MTARIIDGKAAAADLRARVGDAAAAFEAKAGRKAGLAVVLVGEDPASAVYVRSKGKATVAAGMASFEHRLDADVAEADLLALVDRLNADPAVDGILVQLPLPKHIRESVVIERIVPEKDVDGFHPVNAGRLATGLEGFVPCTPLGCLMLLKTELGDLTGKDAVVIGRSNIVGKPMAALLTRASATVTIAHSRTKDLAGHVARADIVVAAVGIAQFVKGEWLKPGATVIDVGINRTDTGLVGDVDFDSAASVAAAITPVPGGVGPMTIAVLLRNTLVAAYRNADVAFDEDSL</sequence>
<keyword evidence="5 11" id="KW-0378">Hydrolase</keyword>
<evidence type="ECO:0000256" key="9">
    <source>
        <dbReference type="ARBA" id="ARBA00023167"/>
    </source>
</evidence>
<keyword evidence="4 11" id="KW-0658">Purine biosynthesis</keyword>
<keyword evidence="2 11" id="KW-0554">One-carbon metabolism</keyword>
<comment type="subunit">
    <text evidence="11">Homodimer.</text>
</comment>
<evidence type="ECO:0000259" key="13">
    <source>
        <dbReference type="Pfam" id="PF02882"/>
    </source>
</evidence>
<dbReference type="Gene3D" id="3.40.50.720">
    <property type="entry name" value="NAD(P)-binding Rossmann-like Domain"/>
    <property type="match status" value="1"/>
</dbReference>
<dbReference type="InterPro" id="IPR036291">
    <property type="entry name" value="NAD(P)-bd_dom_sf"/>
</dbReference>
<evidence type="ECO:0000256" key="4">
    <source>
        <dbReference type="ARBA" id="ARBA00022755"/>
    </source>
</evidence>
<dbReference type="RefSeq" id="WP_380940014.1">
    <property type="nucleotide sequence ID" value="NZ_JBHUFC010000003.1"/>
</dbReference>
<dbReference type="Pfam" id="PF02882">
    <property type="entry name" value="THF_DHG_CYH_C"/>
    <property type="match status" value="1"/>
</dbReference>
<comment type="catalytic activity">
    <reaction evidence="11">
        <text>(6R)-5,10-methenyltetrahydrofolate + H2O = (6R)-10-formyltetrahydrofolate + H(+)</text>
        <dbReference type="Rhea" id="RHEA:23700"/>
        <dbReference type="ChEBI" id="CHEBI:15377"/>
        <dbReference type="ChEBI" id="CHEBI:15378"/>
        <dbReference type="ChEBI" id="CHEBI:57455"/>
        <dbReference type="ChEBI" id="CHEBI:195366"/>
        <dbReference type="EC" id="3.5.4.9"/>
    </reaction>
</comment>
<comment type="caution">
    <text evidence="11">Lacks conserved residue(s) required for the propagation of feature annotation.</text>
</comment>
<dbReference type="SUPFAM" id="SSF51735">
    <property type="entry name" value="NAD(P)-binding Rossmann-fold domains"/>
    <property type="match status" value="1"/>
</dbReference>
<keyword evidence="8 11" id="KW-0368">Histidine biosynthesis</keyword>
<dbReference type="GO" id="GO:0004477">
    <property type="term" value="F:methenyltetrahydrofolate cyclohydrolase activity"/>
    <property type="evidence" value="ECO:0007669"/>
    <property type="project" value="UniProtKB-EC"/>
</dbReference>
<dbReference type="InterPro" id="IPR020867">
    <property type="entry name" value="THF_DH/CycHdrlase_CS"/>
</dbReference>
<dbReference type="NCBIfam" id="NF010785">
    <property type="entry name" value="PRK14188.1"/>
    <property type="match status" value="1"/>
</dbReference>
<feature type="domain" description="Tetrahydrofolate dehydrogenase/cyclohydrolase catalytic" evidence="12">
    <location>
        <begin position="6"/>
        <end position="121"/>
    </location>
</feature>
<dbReference type="EC" id="1.5.1.5" evidence="11"/>
<evidence type="ECO:0000259" key="12">
    <source>
        <dbReference type="Pfam" id="PF00763"/>
    </source>
</evidence>
<name>A0ABW4NBX4_9SPHN</name>
<comment type="caution">
    <text evidence="14">The sequence shown here is derived from an EMBL/GenBank/DDBJ whole genome shotgun (WGS) entry which is preliminary data.</text>
</comment>
<dbReference type="Proteomes" id="UP001597283">
    <property type="component" value="Unassembled WGS sequence"/>
</dbReference>
<gene>
    <name evidence="11 14" type="primary">folD</name>
    <name evidence="14" type="ORF">ACFSC3_08690</name>
</gene>
<comment type="catalytic activity">
    <reaction evidence="11">
        <text>(6R)-5,10-methylene-5,6,7,8-tetrahydrofolate + NADP(+) = (6R)-5,10-methenyltetrahydrofolate + NADPH</text>
        <dbReference type="Rhea" id="RHEA:22812"/>
        <dbReference type="ChEBI" id="CHEBI:15636"/>
        <dbReference type="ChEBI" id="CHEBI:57455"/>
        <dbReference type="ChEBI" id="CHEBI:57783"/>
        <dbReference type="ChEBI" id="CHEBI:58349"/>
        <dbReference type="EC" id="1.5.1.5"/>
    </reaction>
</comment>
<organism evidence="14 15">
    <name type="scientific">Sphingomonas floccifaciens</name>
    <dbReference type="NCBI Taxonomy" id="1844115"/>
    <lineage>
        <taxon>Bacteria</taxon>
        <taxon>Pseudomonadati</taxon>
        <taxon>Pseudomonadota</taxon>
        <taxon>Alphaproteobacteria</taxon>
        <taxon>Sphingomonadales</taxon>
        <taxon>Sphingomonadaceae</taxon>
        <taxon>Sphingomonas</taxon>
    </lineage>
</organism>
<dbReference type="InterPro" id="IPR020630">
    <property type="entry name" value="THF_DH/CycHdrlase_cat_dom"/>
</dbReference>
<feature type="binding site" evidence="11">
    <location>
        <position position="232"/>
    </location>
    <ligand>
        <name>NADP(+)</name>
        <dbReference type="ChEBI" id="CHEBI:58349"/>
    </ligand>
</feature>
<keyword evidence="6 11" id="KW-0521">NADP</keyword>
<keyword evidence="7 11" id="KW-0560">Oxidoreductase</keyword>